<name>A0A8S5PMD3_9CAUD</name>
<proteinExistence type="predicted"/>
<evidence type="ECO:0000313" key="2">
    <source>
        <dbReference type="EMBL" id="DAE08050.1"/>
    </source>
</evidence>
<sequence>MVQSLTVTNYLGESLTIPMKNSESTGFILHDMTGLGPPTASVNTSKVATKDGSKYNSARAEERNIVLPMYFTPIPTIEDARHRSYKYFPLKKPVILAFKTDNRECQIVGYVETNEPDICSDREGCQVSIICPNPYFSSIYDTVTSFSGVEAAFEFPFSNEDTLAAGNPHIEFGKIIVKAENIVRYGGDAESGVQIRIAASATVKNITIYNVDTRGTMHIYHDKLVALTGSGIVKGDEIIITTDKGSRSVTLLRNGKSTNILNAIDPRNDEWFSLTKGDNIFAYTADEGSDYLMFVVDHTTLYEGI</sequence>
<dbReference type="EMBL" id="BK015462">
    <property type="protein sequence ID" value="DAE08050.1"/>
    <property type="molecule type" value="Genomic_DNA"/>
</dbReference>
<dbReference type="Gene3D" id="2.40.30.200">
    <property type="match status" value="1"/>
</dbReference>
<feature type="domain" description="Siphovirus-type tail component C-terminal" evidence="1">
    <location>
        <begin position="187"/>
        <end position="286"/>
    </location>
</feature>
<protein>
    <submittedName>
        <fullName evidence="2">Tail protein</fullName>
    </submittedName>
</protein>
<dbReference type="Pfam" id="PF22768">
    <property type="entry name" value="SPP1_Dit"/>
    <property type="match status" value="1"/>
</dbReference>
<organism evidence="2">
    <name type="scientific">Siphoviridae sp. ctH9Q22</name>
    <dbReference type="NCBI Taxonomy" id="2825420"/>
    <lineage>
        <taxon>Viruses</taxon>
        <taxon>Duplodnaviria</taxon>
        <taxon>Heunggongvirae</taxon>
        <taxon>Uroviricota</taxon>
        <taxon>Caudoviricetes</taxon>
    </lineage>
</organism>
<dbReference type="InterPro" id="IPR054738">
    <property type="entry name" value="Siphovirus-type_tail_C"/>
</dbReference>
<dbReference type="Gene3D" id="2.60.120.860">
    <property type="match status" value="1"/>
</dbReference>
<evidence type="ECO:0000259" key="1">
    <source>
        <dbReference type="Pfam" id="PF22768"/>
    </source>
</evidence>
<accession>A0A8S5PMD3</accession>
<reference evidence="2" key="1">
    <citation type="journal article" date="2021" name="Proc. Natl. Acad. Sci. U.S.A.">
        <title>A Catalog of Tens of Thousands of Viruses from Human Metagenomes Reveals Hidden Associations with Chronic Diseases.</title>
        <authorList>
            <person name="Tisza M.J."/>
            <person name="Buck C.B."/>
        </authorList>
    </citation>
    <scope>NUCLEOTIDE SEQUENCE</scope>
    <source>
        <strain evidence="2">CtH9Q22</strain>
    </source>
</reference>